<name>A0A409X6N6_PSICY</name>
<feature type="transmembrane region" description="Helical" evidence="2">
    <location>
        <begin position="12"/>
        <end position="33"/>
    </location>
</feature>
<feature type="region of interest" description="Disordered" evidence="1">
    <location>
        <begin position="59"/>
        <end position="84"/>
    </location>
</feature>
<keyword evidence="2" id="KW-0472">Membrane</keyword>
<protein>
    <submittedName>
        <fullName evidence="3">Uncharacterized protein</fullName>
    </submittedName>
</protein>
<dbReference type="OrthoDB" id="411632at2759"/>
<sequence>MAVRFLPATLKSRLALAGTLATMYIFISTVYLGHNLNPFSATRKDDMVEIPLQEKERLALNGTATSPQAQDTTSNNAEGNSESKLPSTLLVSAVFPLEKTKYPKSKYDEWLKYYLDSITTDIYMYTTPEMAPQFEALRREGLTISIDTSYTTLFEIPPLKGKEELYLRIQKKDRERGRHSNVTDLYAVRNSKLYFVHHALEVQKTKGVVYDYAFWNDPGSFRKEEHQYRYWPSPLKVVELWDEGSRLTGTNKDDLIFVPIFDVPHSSLSMWTENMGPIDSKLSEGSFFGGSPNAIDWFARAFYVYHDRYLSLELFIGKDTSLINTLMFLFPERFITVWHNDPDAPTHLALNRTNPEDSFLGQCGSVWHYYQFWLSDAATKESMRDLWIKKATQWHLWGWWRSADKTRCQDTRVLNINNVLKKNLGAGWHAPGHGTSIPPRVIWT</sequence>
<keyword evidence="2" id="KW-1133">Transmembrane helix</keyword>
<dbReference type="InParanoid" id="A0A409X6N6"/>
<dbReference type="AlphaFoldDB" id="A0A409X6N6"/>
<keyword evidence="4" id="KW-1185">Reference proteome</keyword>
<keyword evidence="2" id="KW-0812">Transmembrane</keyword>
<accession>A0A409X6N6</accession>
<organism evidence="3 4">
    <name type="scientific">Psilocybe cyanescens</name>
    <dbReference type="NCBI Taxonomy" id="93625"/>
    <lineage>
        <taxon>Eukaryota</taxon>
        <taxon>Fungi</taxon>
        <taxon>Dikarya</taxon>
        <taxon>Basidiomycota</taxon>
        <taxon>Agaricomycotina</taxon>
        <taxon>Agaricomycetes</taxon>
        <taxon>Agaricomycetidae</taxon>
        <taxon>Agaricales</taxon>
        <taxon>Agaricineae</taxon>
        <taxon>Strophariaceae</taxon>
        <taxon>Psilocybe</taxon>
    </lineage>
</organism>
<dbReference type="Proteomes" id="UP000283269">
    <property type="component" value="Unassembled WGS sequence"/>
</dbReference>
<comment type="caution">
    <text evidence="3">The sequence shown here is derived from an EMBL/GenBank/DDBJ whole genome shotgun (WGS) entry which is preliminary data.</text>
</comment>
<gene>
    <name evidence="3" type="ORF">CVT25_003580</name>
</gene>
<evidence type="ECO:0000256" key="1">
    <source>
        <dbReference type="SAM" id="MobiDB-lite"/>
    </source>
</evidence>
<evidence type="ECO:0000256" key="2">
    <source>
        <dbReference type="SAM" id="Phobius"/>
    </source>
</evidence>
<feature type="compositionally biased region" description="Polar residues" evidence="1">
    <location>
        <begin position="62"/>
        <end position="84"/>
    </location>
</feature>
<reference evidence="3 4" key="1">
    <citation type="journal article" date="2018" name="Evol. Lett.">
        <title>Horizontal gene cluster transfer increased hallucinogenic mushroom diversity.</title>
        <authorList>
            <person name="Reynolds H.T."/>
            <person name="Vijayakumar V."/>
            <person name="Gluck-Thaler E."/>
            <person name="Korotkin H.B."/>
            <person name="Matheny P.B."/>
            <person name="Slot J.C."/>
        </authorList>
    </citation>
    <scope>NUCLEOTIDE SEQUENCE [LARGE SCALE GENOMIC DNA]</scope>
    <source>
        <strain evidence="3 4">2631</strain>
    </source>
</reference>
<dbReference type="EMBL" id="NHYD01002498">
    <property type="protein sequence ID" value="PPQ86400.1"/>
    <property type="molecule type" value="Genomic_DNA"/>
</dbReference>
<evidence type="ECO:0000313" key="3">
    <source>
        <dbReference type="EMBL" id="PPQ86400.1"/>
    </source>
</evidence>
<proteinExistence type="predicted"/>
<evidence type="ECO:0000313" key="4">
    <source>
        <dbReference type="Proteomes" id="UP000283269"/>
    </source>
</evidence>